<dbReference type="NCBIfam" id="TIGR02019">
    <property type="entry name" value="BchJ"/>
    <property type="match status" value="1"/>
</dbReference>
<dbReference type="RefSeq" id="WP_066788822.1">
    <property type="nucleotide sequence ID" value="NZ_LWQS01000062.1"/>
</dbReference>
<sequence length="203" mass="22534">MQDVAHVAEVARIGPNSIIQTIAALREQYGAETTAAWLRRSGRGHFLETMPDHMLAESEFGAMIRDLRDWLGMPAAMRVLDRSGELTANYVATNRVPAPIRLLLPRLPVGLALRIFLPAIAKHAWTFAGSGQFGYTLRPQWQLTLANSVEAREVQAAEPVCSYYRAAFEGLLRRVVSDRIRVREVTCRAMGAPRCTFAVSLEG</sequence>
<dbReference type="PANTHER" id="PTHR35090">
    <property type="entry name" value="DNA-DIRECTED RNA POLYMERASE SUBUNIT I"/>
    <property type="match status" value="1"/>
</dbReference>
<evidence type="ECO:0000313" key="3">
    <source>
        <dbReference type="Proteomes" id="UP000078287"/>
    </source>
</evidence>
<gene>
    <name evidence="2" type="ORF">A6A03_16035</name>
</gene>
<accession>A0A178MA09</accession>
<dbReference type="GO" id="GO:0015979">
    <property type="term" value="P:photosynthesis"/>
    <property type="evidence" value="ECO:0007669"/>
    <property type="project" value="InterPro"/>
</dbReference>
<keyword evidence="3" id="KW-1185">Reference proteome</keyword>
<feature type="domain" description="4-vinyl reductase 4VR" evidence="1">
    <location>
        <begin position="140"/>
        <end position="201"/>
    </location>
</feature>
<dbReference type="OrthoDB" id="2080515at2"/>
<dbReference type="STRING" id="1707952.A6A03_16035"/>
<protein>
    <submittedName>
        <fullName evidence="2">Bacteriochlorophyll 4-vinyl reductase</fullName>
    </submittedName>
</protein>
<dbReference type="Proteomes" id="UP000078287">
    <property type="component" value="Unassembled WGS sequence"/>
</dbReference>
<dbReference type="AlphaFoldDB" id="A0A178MA09"/>
<name>A0A178MA09_9CHLR</name>
<dbReference type="GO" id="GO:0030494">
    <property type="term" value="P:bacteriochlorophyll biosynthetic process"/>
    <property type="evidence" value="ECO:0007669"/>
    <property type="project" value="InterPro"/>
</dbReference>
<dbReference type="InterPro" id="IPR004096">
    <property type="entry name" value="V4R"/>
</dbReference>
<organism evidence="2 3">
    <name type="scientific">Chloroflexus islandicus</name>
    <dbReference type="NCBI Taxonomy" id="1707952"/>
    <lineage>
        <taxon>Bacteria</taxon>
        <taxon>Bacillati</taxon>
        <taxon>Chloroflexota</taxon>
        <taxon>Chloroflexia</taxon>
        <taxon>Chloroflexales</taxon>
        <taxon>Chloroflexineae</taxon>
        <taxon>Chloroflexaceae</taxon>
        <taxon>Chloroflexus</taxon>
    </lineage>
</organism>
<dbReference type="InterPro" id="IPR010249">
    <property type="entry name" value="BchJ"/>
</dbReference>
<dbReference type="PANTHER" id="PTHR35090:SF1">
    <property type="entry name" value="SLR0144 PROTEIN"/>
    <property type="match status" value="1"/>
</dbReference>
<reference evidence="2 3" key="1">
    <citation type="submission" date="2016-04" db="EMBL/GenBank/DDBJ databases">
        <title>Chloroflexus islandicus sp. nov., a thermophilic filamentous anoxygenic phototrophic bacterium from geyser Strokkur (Iceland).</title>
        <authorList>
            <person name="Gaisin V.A."/>
            <person name="Kalashnikov A.M."/>
            <person name="Sukhacheva M.V."/>
            <person name="Grouzdev D.S."/>
            <person name="Ivanov T.M."/>
            <person name="Kuznetsov B."/>
            <person name="Gorlenko V.M."/>
        </authorList>
    </citation>
    <scope>NUCLEOTIDE SEQUENCE [LARGE SCALE GENOMIC DNA]</scope>
    <source>
        <strain evidence="3">isl-2</strain>
    </source>
</reference>
<dbReference type="Pfam" id="PF02830">
    <property type="entry name" value="V4R"/>
    <property type="match status" value="1"/>
</dbReference>
<dbReference type="Gene3D" id="3.30.1380.20">
    <property type="entry name" value="Trafficking protein particle complex subunit 3"/>
    <property type="match status" value="1"/>
</dbReference>
<proteinExistence type="predicted"/>
<dbReference type="SUPFAM" id="SSF111126">
    <property type="entry name" value="Ligand-binding domain in the NO signalling and Golgi transport"/>
    <property type="match status" value="1"/>
</dbReference>
<evidence type="ECO:0000259" key="1">
    <source>
        <dbReference type="SMART" id="SM00989"/>
    </source>
</evidence>
<dbReference type="InterPro" id="IPR024096">
    <property type="entry name" value="NO_sig/Golgi_transp_ligand-bd"/>
</dbReference>
<comment type="caution">
    <text evidence="2">The sequence shown here is derived from an EMBL/GenBank/DDBJ whole genome shotgun (WGS) entry which is preliminary data.</text>
</comment>
<evidence type="ECO:0000313" key="2">
    <source>
        <dbReference type="EMBL" id="OAN44888.1"/>
    </source>
</evidence>
<dbReference type="EMBL" id="LWQS01000062">
    <property type="protein sequence ID" value="OAN44888.1"/>
    <property type="molecule type" value="Genomic_DNA"/>
</dbReference>
<dbReference type="SMART" id="SM00989">
    <property type="entry name" value="V4R"/>
    <property type="match status" value="1"/>
</dbReference>